<dbReference type="PANTHER" id="PTHR46797">
    <property type="entry name" value="HTH-TYPE TRANSCRIPTIONAL REGULATOR"/>
    <property type="match status" value="1"/>
</dbReference>
<gene>
    <name evidence="3" type="ORF">POL72_18230</name>
</gene>
<evidence type="ECO:0000256" key="1">
    <source>
        <dbReference type="ARBA" id="ARBA00023125"/>
    </source>
</evidence>
<evidence type="ECO:0000259" key="2">
    <source>
        <dbReference type="PROSITE" id="PS50943"/>
    </source>
</evidence>
<keyword evidence="1" id="KW-0238">DNA-binding</keyword>
<dbReference type="SMART" id="SM00530">
    <property type="entry name" value="HTH_XRE"/>
    <property type="match status" value="1"/>
</dbReference>
<dbReference type="EMBL" id="JAQNDK010000002">
    <property type="protein sequence ID" value="MDC0679686.1"/>
    <property type="molecule type" value="Genomic_DNA"/>
</dbReference>
<evidence type="ECO:0000313" key="3">
    <source>
        <dbReference type="EMBL" id="MDC0679686.1"/>
    </source>
</evidence>
<dbReference type="Proteomes" id="UP001217485">
    <property type="component" value="Unassembled WGS sequence"/>
</dbReference>
<comment type="caution">
    <text evidence="3">The sequence shown here is derived from an EMBL/GenBank/DDBJ whole genome shotgun (WGS) entry which is preliminary data.</text>
</comment>
<organism evidence="3 4">
    <name type="scientific">Sorangium atrum</name>
    <dbReference type="NCBI Taxonomy" id="2995308"/>
    <lineage>
        <taxon>Bacteria</taxon>
        <taxon>Pseudomonadati</taxon>
        <taxon>Myxococcota</taxon>
        <taxon>Polyangia</taxon>
        <taxon>Polyangiales</taxon>
        <taxon>Polyangiaceae</taxon>
        <taxon>Sorangium</taxon>
    </lineage>
</organism>
<dbReference type="PROSITE" id="PS50943">
    <property type="entry name" value="HTH_CROC1"/>
    <property type="match status" value="1"/>
</dbReference>
<dbReference type="InterPro" id="IPR010982">
    <property type="entry name" value="Lambda_DNA-bd_dom_sf"/>
</dbReference>
<dbReference type="InterPro" id="IPR001387">
    <property type="entry name" value="Cro/C1-type_HTH"/>
</dbReference>
<protein>
    <submittedName>
        <fullName evidence="3">Helix-turn-helix transcriptional regulator</fullName>
    </submittedName>
</protein>
<dbReference type="PANTHER" id="PTHR46797:SF1">
    <property type="entry name" value="METHYLPHOSPHONATE SYNTHASE"/>
    <property type="match status" value="1"/>
</dbReference>
<dbReference type="CDD" id="cd00093">
    <property type="entry name" value="HTH_XRE"/>
    <property type="match status" value="1"/>
</dbReference>
<proteinExistence type="predicted"/>
<sequence length="80" mass="8872">MYVAANVRRIRLKRDMTQEALAEAADLHLTFIQRIEAGRVNPSVGVLVQLADALEVSPGILLRPATMPEVKRGRPRKAPE</sequence>
<dbReference type="SUPFAM" id="SSF47413">
    <property type="entry name" value="lambda repressor-like DNA-binding domains"/>
    <property type="match status" value="1"/>
</dbReference>
<dbReference type="Pfam" id="PF01381">
    <property type="entry name" value="HTH_3"/>
    <property type="match status" value="1"/>
</dbReference>
<dbReference type="RefSeq" id="WP_272097939.1">
    <property type="nucleotide sequence ID" value="NZ_JAQNDK010000002.1"/>
</dbReference>
<reference evidence="3 4" key="1">
    <citation type="submission" date="2023-01" db="EMBL/GenBank/DDBJ databases">
        <title>Minimal conservation of predation-associated metabolite biosynthetic gene clusters underscores biosynthetic potential of Myxococcota including descriptions for ten novel species: Archangium lansinium sp. nov., Myxococcus landrumus sp. nov., Nannocystis bai.</title>
        <authorList>
            <person name="Ahearne A."/>
            <person name="Stevens C."/>
            <person name="Dowd S."/>
        </authorList>
    </citation>
    <scope>NUCLEOTIDE SEQUENCE [LARGE SCALE GENOMIC DNA]</scope>
    <source>
        <strain evidence="3 4">WIWO2</strain>
    </source>
</reference>
<accession>A0ABT5C3B7</accession>
<evidence type="ECO:0000313" key="4">
    <source>
        <dbReference type="Proteomes" id="UP001217485"/>
    </source>
</evidence>
<dbReference type="Gene3D" id="1.10.260.40">
    <property type="entry name" value="lambda repressor-like DNA-binding domains"/>
    <property type="match status" value="1"/>
</dbReference>
<name>A0ABT5C3B7_9BACT</name>
<feature type="domain" description="HTH cro/C1-type" evidence="2">
    <location>
        <begin position="7"/>
        <end position="61"/>
    </location>
</feature>
<keyword evidence="4" id="KW-1185">Reference proteome</keyword>
<dbReference type="InterPro" id="IPR050807">
    <property type="entry name" value="TransReg_Diox_bact_type"/>
</dbReference>